<dbReference type="RefSeq" id="XP_035691827.1">
    <property type="nucleotide sequence ID" value="XM_035835934.1"/>
</dbReference>
<keyword evidence="2" id="KW-1185">Reference proteome</keyword>
<evidence type="ECO:0000256" key="1">
    <source>
        <dbReference type="SAM" id="MobiDB-lite"/>
    </source>
</evidence>
<feature type="region of interest" description="Disordered" evidence="1">
    <location>
        <begin position="1"/>
        <end position="68"/>
    </location>
</feature>
<organism evidence="2 7">
    <name type="scientific">Branchiostoma floridae</name>
    <name type="common">Florida lancelet</name>
    <name type="synonym">Amphioxus</name>
    <dbReference type="NCBI Taxonomy" id="7739"/>
    <lineage>
        <taxon>Eukaryota</taxon>
        <taxon>Metazoa</taxon>
        <taxon>Chordata</taxon>
        <taxon>Cephalochordata</taxon>
        <taxon>Leptocardii</taxon>
        <taxon>Amphioxiformes</taxon>
        <taxon>Branchiostomatidae</taxon>
        <taxon>Branchiostoma</taxon>
    </lineage>
</organism>
<dbReference type="Proteomes" id="UP000001554">
    <property type="component" value="Chromosome 11"/>
</dbReference>
<dbReference type="AlphaFoldDB" id="A0A9J7M2B0"/>
<gene>
    <name evidence="3 4 5 6 7 8 9" type="primary">LOC118426489</name>
</gene>
<dbReference type="RefSeq" id="XP_035691826.1">
    <property type="nucleotide sequence ID" value="XM_035835933.1"/>
</dbReference>
<dbReference type="GeneID" id="118426489"/>
<evidence type="ECO:0000313" key="4">
    <source>
        <dbReference type="RefSeq" id="XP_035691821.1"/>
    </source>
</evidence>
<dbReference type="RefSeq" id="XP_035691822.1">
    <property type="nucleotide sequence ID" value="XM_035835929.1"/>
</dbReference>
<sequence length="124" mass="13856">MGSGASKDKTPPYPQKTARYMEPASSTDVTDISSAISDPHGADREPWTGNGIKKTVDTKDDDDDDSGRLDCYEVARRIDYIKNELSKGRYNIDLKKLDESKLKDAKDANNMQTLTEEPTKLLEK</sequence>
<dbReference type="RefSeq" id="XP_035691820.1">
    <property type="nucleotide sequence ID" value="XM_035835927.1"/>
</dbReference>
<evidence type="ECO:0000313" key="6">
    <source>
        <dbReference type="RefSeq" id="XP_035691824.1"/>
    </source>
</evidence>
<feature type="compositionally biased region" description="Basic and acidic residues" evidence="1">
    <location>
        <begin position="1"/>
        <end position="10"/>
    </location>
</feature>
<evidence type="ECO:0000313" key="5">
    <source>
        <dbReference type="RefSeq" id="XP_035691822.1"/>
    </source>
</evidence>
<evidence type="ECO:0000313" key="8">
    <source>
        <dbReference type="RefSeq" id="XP_035691826.1"/>
    </source>
</evidence>
<dbReference type="RefSeq" id="XP_035691825.1">
    <property type="nucleotide sequence ID" value="XM_035835932.1"/>
</dbReference>
<evidence type="ECO:0000313" key="3">
    <source>
        <dbReference type="RefSeq" id="XP_035691820.1"/>
    </source>
</evidence>
<reference evidence="2" key="1">
    <citation type="journal article" date="2020" name="Nat. Ecol. Evol.">
        <title>Deeply conserved synteny resolves early events in vertebrate evolution.</title>
        <authorList>
            <person name="Simakov O."/>
            <person name="Marletaz F."/>
            <person name="Yue J.X."/>
            <person name="O'Connell B."/>
            <person name="Jenkins J."/>
            <person name="Brandt A."/>
            <person name="Calef R."/>
            <person name="Tung C.H."/>
            <person name="Huang T.K."/>
            <person name="Schmutz J."/>
            <person name="Satoh N."/>
            <person name="Yu J.K."/>
            <person name="Putnam N.H."/>
            <person name="Green R.E."/>
            <person name="Rokhsar D.S."/>
        </authorList>
    </citation>
    <scope>NUCLEOTIDE SEQUENCE [LARGE SCALE GENOMIC DNA]</scope>
    <source>
        <strain evidence="2">S238N-H82</strain>
    </source>
</reference>
<dbReference type="RefSeq" id="XP_035691821.1">
    <property type="nucleotide sequence ID" value="XM_035835928.1"/>
</dbReference>
<evidence type="ECO:0000313" key="7">
    <source>
        <dbReference type="RefSeq" id="XP_035691825.1"/>
    </source>
</evidence>
<dbReference type="OrthoDB" id="10050350at2759"/>
<feature type="compositionally biased region" description="Polar residues" evidence="1">
    <location>
        <begin position="24"/>
        <end position="36"/>
    </location>
</feature>
<evidence type="ECO:0000313" key="2">
    <source>
        <dbReference type="Proteomes" id="UP000001554"/>
    </source>
</evidence>
<feature type="region of interest" description="Disordered" evidence="1">
    <location>
        <begin position="99"/>
        <end position="124"/>
    </location>
</feature>
<protein>
    <submittedName>
        <fullName evidence="3 4">Uncharacterized protein LOC118426489</fullName>
    </submittedName>
</protein>
<proteinExistence type="predicted"/>
<dbReference type="KEGG" id="bfo:118426489"/>
<evidence type="ECO:0000313" key="9">
    <source>
        <dbReference type="RefSeq" id="XP_035691827.1"/>
    </source>
</evidence>
<reference evidence="3 4" key="2">
    <citation type="submission" date="2025-04" db="UniProtKB">
        <authorList>
            <consortium name="RefSeq"/>
        </authorList>
    </citation>
    <scope>IDENTIFICATION</scope>
    <source>
        <strain evidence="3 4">S238N-H82</strain>
        <tissue evidence="3 4">Testes</tissue>
    </source>
</reference>
<dbReference type="RefSeq" id="XP_035691824.1">
    <property type="nucleotide sequence ID" value="XM_035835931.1"/>
</dbReference>
<name>A0A9J7M2B0_BRAFL</name>
<accession>A0A9J7M2B0</accession>